<dbReference type="InterPro" id="IPR053937">
    <property type="entry name" value="GOST_TM"/>
</dbReference>
<comment type="subcellular location">
    <subcellularLocation>
        <location evidence="1">Membrane</location>
        <topology evidence="1">Multi-pass membrane protein</topology>
    </subcellularLocation>
</comment>
<feature type="transmembrane region" description="Helical" evidence="6">
    <location>
        <begin position="363"/>
        <end position="385"/>
    </location>
</feature>
<organism evidence="10 11">
    <name type="scientific">Castilleja foliolosa</name>
    <dbReference type="NCBI Taxonomy" id="1961234"/>
    <lineage>
        <taxon>Eukaryota</taxon>
        <taxon>Viridiplantae</taxon>
        <taxon>Streptophyta</taxon>
        <taxon>Embryophyta</taxon>
        <taxon>Tracheophyta</taxon>
        <taxon>Spermatophyta</taxon>
        <taxon>Magnoliopsida</taxon>
        <taxon>eudicotyledons</taxon>
        <taxon>Gunneridae</taxon>
        <taxon>Pentapetalae</taxon>
        <taxon>asterids</taxon>
        <taxon>lamiids</taxon>
        <taxon>Lamiales</taxon>
        <taxon>Orobanchaceae</taxon>
        <taxon>Pedicularideae</taxon>
        <taxon>Castillejinae</taxon>
        <taxon>Castilleja</taxon>
    </lineage>
</organism>
<evidence type="ECO:0000259" key="9">
    <source>
        <dbReference type="Pfam" id="PF21904"/>
    </source>
</evidence>
<feature type="transmembrane region" description="Helical" evidence="6">
    <location>
        <begin position="391"/>
        <end position="412"/>
    </location>
</feature>
<evidence type="ECO:0008006" key="12">
    <source>
        <dbReference type="Google" id="ProtNLM"/>
    </source>
</evidence>
<evidence type="ECO:0000256" key="5">
    <source>
        <dbReference type="ARBA" id="ARBA00023136"/>
    </source>
</evidence>
<keyword evidence="3 7" id="KW-0732">Signal</keyword>
<evidence type="ECO:0000256" key="3">
    <source>
        <dbReference type="ARBA" id="ARBA00022729"/>
    </source>
</evidence>
<keyword evidence="2 6" id="KW-0812">Transmembrane</keyword>
<dbReference type="Pfam" id="PF06814">
    <property type="entry name" value="GOST_TM"/>
    <property type="match status" value="1"/>
</dbReference>
<dbReference type="GO" id="GO:0016020">
    <property type="term" value="C:membrane"/>
    <property type="evidence" value="ECO:0007669"/>
    <property type="project" value="UniProtKB-SubCell"/>
</dbReference>
<feature type="signal peptide" evidence="7">
    <location>
        <begin position="1"/>
        <end position="28"/>
    </location>
</feature>
<feature type="transmembrane region" description="Helical" evidence="6">
    <location>
        <begin position="285"/>
        <end position="308"/>
    </location>
</feature>
<evidence type="ECO:0000256" key="1">
    <source>
        <dbReference type="ARBA" id="ARBA00004141"/>
    </source>
</evidence>
<sequence>MHEELRVHIFSIIFFLLVIFSHLRTAESEIQSIRISSDERPIILLQDFGFDDPGHISISISSVSIITTANKSLITPTKLSFMGFFYGPSPARQAIKLALLENTCILGSPFIFPIFTFDKHVVSSKPGFKKSILVTIPDLYHIFFVNCARNSSISMKIDLETYNIDQKNGLPDYLDEHFANLPTTLFVFSLLYSIFLFVWTYACNQNKHFLNKVHILMTVLLFLKLLELICHANAQHSIRLKGSSEIWNILWLGFYFARNMLFVFVVMLIRAGWSIFRPCLQNIDRYMICMAMALQITSSVCFILIRVFGPTSRRYKEWVITYYSVDFLCCILMALPVSKFVEHVGVKTKVEGKECKRMVHKRVFGNFAVALYVYVGLTRFVIFVMRAVTSYNFWVLTIVLEMTIELVFYVVVYMMFWPNERYDYVAPEIRDEELAN</sequence>
<dbReference type="PANTHER" id="PTHR21229:SF72">
    <property type="entry name" value="(RAPE) HYPOTHETICAL PROTEIN"/>
    <property type="match status" value="1"/>
</dbReference>
<feature type="transmembrane region" description="Helical" evidence="6">
    <location>
        <begin position="320"/>
        <end position="342"/>
    </location>
</feature>
<evidence type="ECO:0000256" key="2">
    <source>
        <dbReference type="ARBA" id="ARBA00022692"/>
    </source>
</evidence>
<dbReference type="InterPro" id="IPR009637">
    <property type="entry name" value="GPR107/GPR108-like"/>
</dbReference>
<feature type="domain" description="CAND6/7 N-terminal" evidence="9">
    <location>
        <begin position="32"/>
        <end position="163"/>
    </location>
</feature>
<accession>A0ABD3DQB6</accession>
<evidence type="ECO:0000256" key="4">
    <source>
        <dbReference type="ARBA" id="ARBA00022989"/>
    </source>
</evidence>
<evidence type="ECO:0000313" key="10">
    <source>
        <dbReference type="EMBL" id="KAL3644488.1"/>
    </source>
</evidence>
<feature type="transmembrane region" description="Helical" evidence="6">
    <location>
        <begin position="215"/>
        <end position="234"/>
    </location>
</feature>
<dbReference type="Pfam" id="PF21904">
    <property type="entry name" value="CAND6-7_N"/>
    <property type="match status" value="1"/>
</dbReference>
<dbReference type="PANTHER" id="PTHR21229">
    <property type="entry name" value="LUNG SEVEN TRANSMEMBRANE RECEPTOR"/>
    <property type="match status" value="1"/>
</dbReference>
<dbReference type="AlphaFoldDB" id="A0ABD3DQB6"/>
<dbReference type="InterPro" id="IPR054103">
    <property type="entry name" value="CAND6-7_N"/>
</dbReference>
<keyword evidence="5 6" id="KW-0472">Membrane</keyword>
<keyword evidence="4 6" id="KW-1133">Transmembrane helix</keyword>
<feature type="transmembrane region" description="Helical" evidence="6">
    <location>
        <begin position="185"/>
        <end position="203"/>
    </location>
</feature>
<feature type="chain" id="PRO_5044778419" description="Lung seven transmembrane receptor" evidence="7">
    <location>
        <begin position="29"/>
        <end position="436"/>
    </location>
</feature>
<evidence type="ECO:0000256" key="7">
    <source>
        <dbReference type="SAM" id="SignalP"/>
    </source>
</evidence>
<comment type="caution">
    <text evidence="10">The sequence shown here is derived from an EMBL/GenBank/DDBJ whole genome shotgun (WGS) entry which is preliminary data.</text>
</comment>
<name>A0ABD3DQB6_9LAMI</name>
<evidence type="ECO:0000313" key="11">
    <source>
        <dbReference type="Proteomes" id="UP001632038"/>
    </source>
</evidence>
<reference evidence="11" key="1">
    <citation type="journal article" date="2024" name="IScience">
        <title>Strigolactones Initiate the Formation of Haustorium-like Structures in Castilleja.</title>
        <authorList>
            <person name="Buerger M."/>
            <person name="Peterson D."/>
            <person name="Chory J."/>
        </authorList>
    </citation>
    <scope>NUCLEOTIDE SEQUENCE [LARGE SCALE GENOMIC DNA]</scope>
</reference>
<dbReference type="Proteomes" id="UP001632038">
    <property type="component" value="Unassembled WGS sequence"/>
</dbReference>
<evidence type="ECO:0000256" key="6">
    <source>
        <dbReference type="SAM" id="Phobius"/>
    </source>
</evidence>
<feature type="transmembrane region" description="Helical" evidence="6">
    <location>
        <begin position="246"/>
        <end position="273"/>
    </location>
</feature>
<protein>
    <recommendedName>
        <fullName evidence="12">Lung seven transmembrane receptor</fullName>
    </recommendedName>
</protein>
<keyword evidence="11" id="KW-1185">Reference proteome</keyword>
<evidence type="ECO:0000259" key="8">
    <source>
        <dbReference type="Pfam" id="PF06814"/>
    </source>
</evidence>
<feature type="domain" description="GOST seven transmembrane" evidence="8">
    <location>
        <begin position="187"/>
        <end position="417"/>
    </location>
</feature>
<dbReference type="EMBL" id="JAVIJP010000013">
    <property type="protein sequence ID" value="KAL3644488.1"/>
    <property type="molecule type" value="Genomic_DNA"/>
</dbReference>
<proteinExistence type="predicted"/>
<gene>
    <name evidence="10" type="ORF">CASFOL_009668</name>
</gene>